<feature type="compositionally biased region" description="Low complexity" evidence="1">
    <location>
        <begin position="105"/>
        <end position="118"/>
    </location>
</feature>
<feature type="region of interest" description="Disordered" evidence="1">
    <location>
        <begin position="367"/>
        <end position="410"/>
    </location>
</feature>
<evidence type="ECO:0000256" key="1">
    <source>
        <dbReference type="SAM" id="MobiDB-lite"/>
    </source>
</evidence>
<dbReference type="KEGG" id="ruv:EC9_17730"/>
<feature type="compositionally biased region" description="Polar residues" evidence="1">
    <location>
        <begin position="69"/>
        <end position="84"/>
    </location>
</feature>
<dbReference type="SUPFAM" id="SSF48239">
    <property type="entry name" value="Terpenoid cyclases/Protein prenyltransferases"/>
    <property type="match status" value="1"/>
</dbReference>
<name>A0A517LY89_9BACT</name>
<protein>
    <submittedName>
        <fullName evidence="2">Uncharacterized protein</fullName>
    </submittedName>
</protein>
<feature type="compositionally biased region" description="Basic and acidic residues" evidence="1">
    <location>
        <begin position="200"/>
        <end position="218"/>
    </location>
</feature>
<feature type="compositionally biased region" description="Basic and acidic residues" evidence="1">
    <location>
        <begin position="253"/>
        <end position="278"/>
    </location>
</feature>
<accession>A0A517LY89</accession>
<feature type="compositionally biased region" description="Acidic residues" evidence="1">
    <location>
        <begin position="339"/>
        <end position="349"/>
    </location>
</feature>
<reference evidence="2 3" key="1">
    <citation type="submission" date="2019-02" db="EMBL/GenBank/DDBJ databases">
        <title>Deep-cultivation of Planctomycetes and their phenomic and genomic characterization uncovers novel biology.</title>
        <authorList>
            <person name="Wiegand S."/>
            <person name="Jogler M."/>
            <person name="Boedeker C."/>
            <person name="Pinto D."/>
            <person name="Vollmers J."/>
            <person name="Rivas-Marin E."/>
            <person name="Kohn T."/>
            <person name="Peeters S.H."/>
            <person name="Heuer A."/>
            <person name="Rast P."/>
            <person name="Oberbeckmann S."/>
            <person name="Bunk B."/>
            <person name="Jeske O."/>
            <person name="Meyerdierks A."/>
            <person name="Storesund J.E."/>
            <person name="Kallscheuer N."/>
            <person name="Luecker S."/>
            <person name="Lage O.M."/>
            <person name="Pohl T."/>
            <person name="Merkel B.J."/>
            <person name="Hornburger P."/>
            <person name="Mueller R.-W."/>
            <person name="Bruemmer F."/>
            <person name="Labrenz M."/>
            <person name="Spormann A.M."/>
            <person name="Op den Camp H."/>
            <person name="Overmann J."/>
            <person name="Amann R."/>
            <person name="Jetten M.S.M."/>
            <person name="Mascher T."/>
            <person name="Medema M.H."/>
            <person name="Devos D.P."/>
            <person name="Kaster A.-K."/>
            <person name="Ovreas L."/>
            <person name="Rohde M."/>
            <person name="Galperin M.Y."/>
            <person name="Jogler C."/>
        </authorList>
    </citation>
    <scope>NUCLEOTIDE SEQUENCE [LARGE SCALE GENOMIC DNA]</scope>
    <source>
        <strain evidence="2 3">EC9</strain>
    </source>
</reference>
<dbReference type="EMBL" id="CP036261">
    <property type="protein sequence ID" value="QDS87594.1"/>
    <property type="molecule type" value="Genomic_DNA"/>
</dbReference>
<feature type="compositionally biased region" description="Basic and acidic residues" evidence="1">
    <location>
        <begin position="171"/>
        <end position="182"/>
    </location>
</feature>
<keyword evidence="3" id="KW-1185">Reference proteome</keyword>
<gene>
    <name evidence="2" type="ORF">EC9_17730</name>
</gene>
<sequence length="743" mass="82540">MDVLTTMPGRESMMTNRKRRRMRSMLLHSLAIGTSITWGGLFGSVHADEPASLRPSSSRPVLMPVQATSAPLDSDGESQFQSSRRPAANRQAPLPFEPPTAISRSEPSTSTSKATTPPMGVWVPRGSRALRTSTAQRFTPWTTPDIDRRSTSGSMQESSDAAPNGGSSESSRSETKVHRSESVQESGSLSSAADHTPPSMRRETTVRSQTERSTRTDRIAGSVQRNTTTSETIVVNPTVDDPAPAPSPGTLSERTETTETLETKTETSRRTRVARRDSSQVTTEQHSSSRRSTETEELQMAAPREVAKLEIEALVPVQSPDSNEPIDDVVEPNESQPVPEEEVTDGDIDAESLERLRAAIRSFPGRSAAREDLDSDEAASSPSDRMARALDSTGGKQDDEPAPQKRRARVLTREVQTLRPHIARVLTDYHRRPENVSGRSPWGTFHMMLPFGADANVQSGRNLHNSIAWLCSNRPCRGQRLITTTKSGRIYVRQGPGLQGHQAQLLAMLAQVNVEATYPITTGRSRFTIEDLIRAEMADCRRGQELTFSLIGLSHYLPTDTHWRASDGSVWNFETLLAEELAQPIVGAACGGTHRLMGLSYALRQRRMEGLPIEGQWLRADAFIKDFVNYAWSLQNSDGSFSTNWFEGPQDNRELDRKVQTTGHILEWLIFTADQDELQDPRFVRGVQFLTNAFSRYRTHEWQPGPKGHVLRALSLYHRRVYGDPRPWASPSQVAQPAGRAYR</sequence>
<feature type="region of interest" description="Disordered" evidence="1">
    <location>
        <begin position="69"/>
        <end position="349"/>
    </location>
</feature>
<evidence type="ECO:0000313" key="3">
    <source>
        <dbReference type="Proteomes" id="UP000319557"/>
    </source>
</evidence>
<feature type="compositionally biased region" description="Polar residues" evidence="1">
    <location>
        <begin position="151"/>
        <end position="170"/>
    </location>
</feature>
<dbReference type="AlphaFoldDB" id="A0A517LY89"/>
<feature type="compositionally biased region" description="Polar residues" evidence="1">
    <location>
        <begin position="130"/>
        <end position="142"/>
    </location>
</feature>
<dbReference type="InterPro" id="IPR008930">
    <property type="entry name" value="Terpenoid_cyclase/PrenylTrfase"/>
</dbReference>
<organism evidence="2 3">
    <name type="scientific">Rosistilla ulvae</name>
    <dbReference type="NCBI Taxonomy" id="1930277"/>
    <lineage>
        <taxon>Bacteria</taxon>
        <taxon>Pseudomonadati</taxon>
        <taxon>Planctomycetota</taxon>
        <taxon>Planctomycetia</taxon>
        <taxon>Pirellulales</taxon>
        <taxon>Pirellulaceae</taxon>
        <taxon>Rosistilla</taxon>
    </lineage>
</organism>
<dbReference type="Proteomes" id="UP000319557">
    <property type="component" value="Chromosome"/>
</dbReference>
<evidence type="ECO:0000313" key="2">
    <source>
        <dbReference type="EMBL" id="QDS87594.1"/>
    </source>
</evidence>
<proteinExistence type="predicted"/>
<feature type="compositionally biased region" description="Polar residues" evidence="1">
    <location>
        <begin position="223"/>
        <end position="235"/>
    </location>
</feature>